<evidence type="ECO:0000313" key="2">
    <source>
        <dbReference type="EMBL" id="KAJ3578061.1"/>
    </source>
</evidence>
<evidence type="ECO:0000313" key="3">
    <source>
        <dbReference type="Proteomes" id="UP001148614"/>
    </source>
</evidence>
<comment type="caution">
    <text evidence="2">The sequence shown here is derived from an EMBL/GenBank/DDBJ whole genome shotgun (WGS) entry which is preliminary data.</text>
</comment>
<protein>
    <submittedName>
        <fullName evidence="2">Uncharacterized protein</fullName>
    </submittedName>
</protein>
<proteinExistence type="predicted"/>
<evidence type="ECO:0000256" key="1">
    <source>
        <dbReference type="SAM" id="MobiDB-lite"/>
    </source>
</evidence>
<dbReference type="EMBL" id="JANPWZ010000265">
    <property type="protein sequence ID" value="KAJ3578061.1"/>
    <property type="molecule type" value="Genomic_DNA"/>
</dbReference>
<keyword evidence="3" id="KW-1185">Reference proteome</keyword>
<accession>A0A9W8NJY3</accession>
<feature type="compositionally biased region" description="Polar residues" evidence="1">
    <location>
        <begin position="68"/>
        <end position="80"/>
    </location>
</feature>
<feature type="region of interest" description="Disordered" evidence="1">
    <location>
        <begin position="68"/>
        <end position="88"/>
    </location>
</feature>
<sequence length="128" mass="14713">MLSTPMVCVFLLDLVNENIHRNLRRFEIPDGDDIVVYSDFYDTQKVEQRCQVEVPALLHSLYSTVTQKQGRSRGADTQMSRSHEHGVQRSEEELALALTATELTFITEFLEVLHFTGMFSQVLRDYGT</sequence>
<organism evidence="2 3">
    <name type="scientific">Xylaria arbuscula</name>
    <dbReference type="NCBI Taxonomy" id="114810"/>
    <lineage>
        <taxon>Eukaryota</taxon>
        <taxon>Fungi</taxon>
        <taxon>Dikarya</taxon>
        <taxon>Ascomycota</taxon>
        <taxon>Pezizomycotina</taxon>
        <taxon>Sordariomycetes</taxon>
        <taxon>Xylariomycetidae</taxon>
        <taxon>Xylariales</taxon>
        <taxon>Xylariaceae</taxon>
        <taxon>Xylaria</taxon>
    </lineage>
</organism>
<reference evidence="2" key="1">
    <citation type="submission" date="2022-07" db="EMBL/GenBank/DDBJ databases">
        <title>Genome Sequence of Xylaria arbuscula.</title>
        <authorList>
            <person name="Buettner E."/>
        </authorList>
    </citation>
    <scope>NUCLEOTIDE SEQUENCE</scope>
    <source>
        <strain evidence="2">VT107</strain>
    </source>
</reference>
<name>A0A9W8NJY3_9PEZI</name>
<dbReference type="Proteomes" id="UP001148614">
    <property type="component" value="Unassembled WGS sequence"/>
</dbReference>
<dbReference type="AlphaFoldDB" id="A0A9W8NJY3"/>
<gene>
    <name evidence="2" type="ORF">NPX13_g2507</name>
</gene>